<feature type="transmembrane region" description="Helical" evidence="6">
    <location>
        <begin position="250"/>
        <end position="270"/>
    </location>
</feature>
<evidence type="ECO:0000256" key="4">
    <source>
        <dbReference type="ARBA" id="ARBA00022989"/>
    </source>
</evidence>
<dbReference type="PANTHER" id="PTHR30250">
    <property type="entry name" value="PST FAMILY PREDICTED COLANIC ACID TRANSPORTER"/>
    <property type="match status" value="1"/>
</dbReference>
<evidence type="ECO:0000256" key="3">
    <source>
        <dbReference type="ARBA" id="ARBA00022692"/>
    </source>
</evidence>
<keyword evidence="4 6" id="KW-1133">Transmembrane helix</keyword>
<evidence type="ECO:0000256" key="5">
    <source>
        <dbReference type="ARBA" id="ARBA00023136"/>
    </source>
</evidence>
<feature type="transmembrane region" description="Helical" evidence="6">
    <location>
        <begin position="48"/>
        <end position="69"/>
    </location>
</feature>
<feature type="transmembrane region" description="Helical" evidence="6">
    <location>
        <begin position="117"/>
        <end position="137"/>
    </location>
</feature>
<evidence type="ECO:0008006" key="9">
    <source>
        <dbReference type="Google" id="ProtNLM"/>
    </source>
</evidence>
<feature type="transmembrane region" description="Helical" evidence="6">
    <location>
        <begin position="12"/>
        <end position="36"/>
    </location>
</feature>
<keyword evidence="8" id="KW-1185">Reference proteome</keyword>
<reference evidence="7" key="1">
    <citation type="submission" date="2021-03" db="EMBL/GenBank/DDBJ databases">
        <title>Alkalibacter marinus sp. nov., isolated from tidal flat sediment.</title>
        <authorList>
            <person name="Namirimu T."/>
            <person name="Yang J.-A."/>
            <person name="Yang S.-H."/>
            <person name="Kim Y.-J."/>
            <person name="Kwon K.K."/>
        </authorList>
    </citation>
    <scope>NUCLEOTIDE SEQUENCE</scope>
    <source>
        <strain evidence="7">ES005</strain>
    </source>
</reference>
<dbReference type="Proteomes" id="UP000663499">
    <property type="component" value="Chromosome"/>
</dbReference>
<dbReference type="EMBL" id="CP071444">
    <property type="protein sequence ID" value="QSX09271.1"/>
    <property type="molecule type" value="Genomic_DNA"/>
</dbReference>
<organism evidence="7 8">
    <name type="scientific">Alkalibacter rhizosphaerae</name>
    <dbReference type="NCBI Taxonomy" id="2815577"/>
    <lineage>
        <taxon>Bacteria</taxon>
        <taxon>Bacillati</taxon>
        <taxon>Bacillota</taxon>
        <taxon>Clostridia</taxon>
        <taxon>Eubacteriales</taxon>
        <taxon>Eubacteriaceae</taxon>
        <taxon>Alkalibacter</taxon>
    </lineage>
</organism>
<feature type="transmembrane region" description="Helical" evidence="6">
    <location>
        <begin position="318"/>
        <end position="338"/>
    </location>
</feature>
<feature type="transmembrane region" description="Helical" evidence="6">
    <location>
        <begin position="350"/>
        <end position="369"/>
    </location>
</feature>
<evidence type="ECO:0000256" key="1">
    <source>
        <dbReference type="ARBA" id="ARBA00004651"/>
    </source>
</evidence>
<feature type="transmembrane region" description="Helical" evidence="6">
    <location>
        <begin position="282"/>
        <end position="306"/>
    </location>
</feature>
<keyword evidence="3 6" id="KW-0812">Transmembrane</keyword>
<evidence type="ECO:0000313" key="7">
    <source>
        <dbReference type="EMBL" id="QSX09271.1"/>
    </source>
</evidence>
<evidence type="ECO:0000256" key="2">
    <source>
        <dbReference type="ARBA" id="ARBA00022475"/>
    </source>
</evidence>
<feature type="transmembrane region" description="Helical" evidence="6">
    <location>
        <begin position="89"/>
        <end position="111"/>
    </location>
</feature>
<dbReference type="GO" id="GO:0005886">
    <property type="term" value="C:plasma membrane"/>
    <property type="evidence" value="ECO:0007669"/>
    <property type="project" value="UniProtKB-SubCell"/>
</dbReference>
<feature type="transmembrane region" description="Helical" evidence="6">
    <location>
        <begin position="375"/>
        <end position="401"/>
    </location>
</feature>
<proteinExistence type="predicted"/>
<keyword evidence="2" id="KW-1003">Cell membrane</keyword>
<comment type="subcellular location">
    <subcellularLocation>
        <location evidence="1">Cell membrane</location>
        <topology evidence="1">Multi-pass membrane protein</topology>
    </subcellularLocation>
</comment>
<dbReference type="AlphaFoldDB" id="A0A974XNT4"/>
<protein>
    <recommendedName>
        <fullName evidence="9">Polysaccharide biosynthesis protein</fullName>
    </recommendedName>
</protein>
<evidence type="ECO:0000256" key="6">
    <source>
        <dbReference type="SAM" id="Phobius"/>
    </source>
</evidence>
<keyword evidence="5 6" id="KW-0472">Membrane</keyword>
<gene>
    <name evidence="7" type="ORF">J0B03_04200</name>
</gene>
<feature type="transmembrane region" description="Helical" evidence="6">
    <location>
        <begin position="173"/>
        <end position="191"/>
    </location>
</feature>
<dbReference type="InterPro" id="IPR050833">
    <property type="entry name" value="Poly_Biosynth_Transport"/>
</dbReference>
<dbReference type="RefSeq" id="WP_207300609.1">
    <property type="nucleotide sequence ID" value="NZ_CP071444.1"/>
</dbReference>
<evidence type="ECO:0000313" key="8">
    <source>
        <dbReference type="Proteomes" id="UP000663499"/>
    </source>
</evidence>
<sequence length="407" mass="46346">MKLKNLKIFNNKIYNDFILNIIASIIYTFSTQFIAYPYLSRIVTTSEYGMILTMMGIANAIGVSIGNPLNNTKIILHESYKEQKNKGDFNSIFVVGLFLNTLFVTILGIVVQKGFSLTVVGVVVISSLVLFRSYYSVTFRIIINYKKMLLANIFAFLGIAVGSLIAYKTGIWFFTFIFGELFSCSYIFLQSKSLFNEKFKRGLVFNETLKKYLLIMSGVFIATTMTYMDRFFIFPFLGAEQVSIYNVSSFLGKTAGIIMSPISAVLLTYYAKQSVLTLKQFYLRFGIFVAFSTIFYLFVLTFGIQITRFFYPTIVDSVLPYFRIANLATTIFILGNTIQPTLIRFCNAKWQPLIQMLYILIYVLLGVFLMNEHGLLGFCFAVLIANIIKIIFMVVVTTLSLKNDIKV</sequence>
<name>A0A974XNT4_9FIRM</name>
<feature type="transmembrane region" description="Helical" evidence="6">
    <location>
        <begin position="212"/>
        <end position="238"/>
    </location>
</feature>
<dbReference type="PANTHER" id="PTHR30250:SF11">
    <property type="entry name" value="O-ANTIGEN TRANSPORTER-RELATED"/>
    <property type="match status" value="1"/>
</dbReference>
<feature type="transmembrane region" description="Helical" evidence="6">
    <location>
        <begin position="149"/>
        <end position="167"/>
    </location>
</feature>
<dbReference type="KEGG" id="alka:J0B03_04200"/>
<accession>A0A974XNT4</accession>